<keyword evidence="5" id="KW-1185">Reference proteome</keyword>
<evidence type="ECO:0000259" key="2">
    <source>
        <dbReference type="Pfam" id="PF12552"/>
    </source>
</evidence>
<dbReference type="Pfam" id="PF14309">
    <property type="entry name" value="DUF4378"/>
    <property type="match status" value="1"/>
</dbReference>
<feature type="domain" description="DUF4378" evidence="3">
    <location>
        <begin position="577"/>
        <end position="736"/>
    </location>
</feature>
<comment type="caution">
    <text evidence="4">The sequence shown here is derived from an EMBL/GenBank/DDBJ whole genome shotgun (WGS) entry which is preliminary data.</text>
</comment>
<feature type="compositionally biased region" description="Basic and acidic residues" evidence="1">
    <location>
        <begin position="450"/>
        <end position="462"/>
    </location>
</feature>
<evidence type="ECO:0008006" key="6">
    <source>
        <dbReference type="Google" id="ProtNLM"/>
    </source>
</evidence>
<dbReference type="AlphaFoldDB" id="A0ABD1GQE2"/>
<feature type="domain" description="DUF3741" evidence="2">
    <location>
        <begin position="190"/>
        <end position="223"/>
    </location>
</feature>
<dbReference type="InterPro" id="IPR022212">
    <property type="entry name" value="DUF3741"/>
</dbReference>
<reference evidence="4 5" key="1">
    <citation type="submission" date="2024-06" db="EMBL/GenBank/DDBJ databases">
        <title>A chromosome level genome sequence of Diviner's sage (Salvia divinorum).</title>
        <authorList>
            <person name="Ford S.A."/>
            <person name="Ro D.-K."/>
            <person name="Ness R.W."/>
            <person name="Phillips M.A."/>
        </authorList>
    </citation>
    <scope>NUCLEOTIDE SEQUENCE [LARGE SCALE GENOMIC DNA]</scope>
    <source>
        <strain evidence="4">SAF-2024a</strain>
        <tissue evidence="4">Leaf</tissue>
    </source>
</reference>
<dbReference type="PANTHER" id="PTHR47071">
    <property type="entry name" value="PROTEIN TRM32"/>
    <property type="match status" value="1"/>
</dbReference>
<feature type="region of interest" description="Disordered" evidence="1">
    <location>
        <begin position="52"/>
        <end position="131"/>
    </location>
</feature>
<accession>A0ABD1GQE2</accession>
<evidence type="ECO:0000256" key="1">
    <source>
        <dbReference type="SAM" id="MobiDB-lite"/>
    </source>
</evidence>
<dbReference type="InterPro" id="IPR025486">
    <property type="entry name" value="DUF4378"/>
</dbReference>
<organism evidence="4 5">
    <name type="scientific">Salvia divinorum</name>
    <name type="common">Maria pastora</name>
    <name type="synonym">Diviner's sage</name>
    <dbReference type="NCBI Taxonomy" id="28513"/>
    <lineage>
        <taxon>Eukaryota</taxon>
        <taxon>Viridiplantae</taxon>
        <taxon>Streptophyta</taxon>
        <taxon>Embryophyta</taxon>
        <taxon>Tracheophyta</taxon>
        <taxon>Spermatophyta</taxon>
        <taxon>Magnoliopsida</taxon>
        <taxon>eudicotyledons</taxon>
        <taxon>Gunneridae</taxon>
        <taxon>Pentapetalae</taxon>
        <taxon>asterids</taxon>
        <taxon>lamiids</taxon>
        <taxon>Lamiales</taxon>
        <taxon>Lamiaceae</taxon>
        <taxon>Nepetoideae</taxon>
        <taxon>Mentheae</taxon>
        <taxon>Salviinae</taxon>
        <taxon>Salvia</taxon>
        <taxon>Salvia subgen. Calosphace</taxon>
    </lineage>
</organism>
<dbReference type="InterPro" id="IPR044257">
    <property type="entry name" value="TRM32-like"/>
</dbReference>
<feature type="compositionally biased region" description="Basic and acidic residues" evidence="1">
    <location>
        <begin position="472"/>
        <end position="489"/>
    </location>
</feature>
<feature type="region of interest" description="Disordered" evidence="1">
    <location>
        <begin position="450"/>
        <end position="513"/>
    </location>
</feature>
<protein>
    <recommendedName>
        <fullName evidence="6">DUF4378 domain-containing protein</fullName>
    </recommendedName>
</protein>
<dbReference type="PANTHER" id="PTHR47071:SF9">
    <property type="entry name" value="TRM32-LIKE PROTEIN (DUF3741)"/>
    <property type="match status" value="1"/>
</dbReference>
<sequence length="743" mass="84371">MGRNSQKKDSHIALKHHGPGCMWGILHTLQQNRWDKVVKRLPRARLVYGKHFHGHGKASSSGEEEAEQDIVEPSVQKSQAKRAADHKTPSMKSRIKALKEEVYKRKGRHRRSTSYPVRKPPDENLPSHQKGKSLDCVEAPLEGCSDPSASTSHRMRLNYLKQNEVDQFGDHPVRDHTLVHGNLIYAIEPTRGDALHESKLFMDALNLLNVREEMFLNILKDPSISLANQLHCRRSPNLRYGLNKSMSFAHSAVRDFDDFEGCATARSHDAAVASVRKSRDEIKQVNEACDVLDNAASPAAAAATILRKKSDENRAGLMRFKNIREKIKYVIRDRKKEKNRIMMDALHHKVPYGTSPSKKLAEDGVQTGKLDFGKCSSKDYKRATSFDNSMDRYNQLLDISSDTEGKRNQTCDESKVRKPPTLARILSLPDIRCHIPDIRFNEERALDHVGGKDECVPGHRDQEEENDAGDSVDEKARDRGSSHGFRDESETMPSEVEQQEHEASLLDDSRSSKRHSIEQDLDLSHDLIDLDVEEGELDVYDRCMSAQDAVGIVQESQIKQLYSELMHVQGDDKNNAEFNYVRGVLELSGFTRNESTLGKWRSGEYPLNPSVFEEVSDQHESCCAPDQEDGISNQILLFDLINQVLLGIHERSFCYWPTRLTTRSSMHPLPKGSRVLEQVWAEIRWLLSSVPQSDTDMDDAVSRDLTRNDGWMNLQLDAECVGLELEEIIFDDLVDEIFENLCI</sequence>
<dbReference type="Proteomes" id="UP001567538">
    <property type="component" value="Unassembled WGS sequence"/>
</dbReference>
<proteinExistence type="predicted"/>
<feature type="compositionally biased region" description="Basic and acidic residues" evidence="1">
    <location>
        <begin position="498"/>
        <end position="513"/>
    </location>
</feature>
<dbReference type="EMBL" id="JBEAFC010000008">
    <property type="protein sequence ID" value="KAL1546340.1"/>
    <property type="molecule type" value="Genomic_DNA"/>
</dbReference>
<evidence type="ECO:0000259" key="3">
    <source>
        <dbReference type="Pfam" id="PF14309"/>
    </source>
</evidence>
<gene>
    <name evidence="4" type="ORF">AAHA92_22949</name>
</gene>
<evidence type="ECO:0000313" key="5">
    <source>
        <dbReference type="Proteomes" id="UP001567538"/>
    </source>
</evidence>
<evidence type="ECO:0000313" key="4">
    <source>
        <dbReference type="EMBL" id="KAL1546340.1"/>
    </source>
</evidence>
<dbReference type="Pfam" id="PF12552">
    <property type="entry name" value="DUF3741"/>
    <property type="match status" value="1"/>
</dbReference>
<name>A0ABD1GQE2_SALDI</name>